<sequence>MLVDDKTAVMDPRDFEDLLEYSASLPTGTTIGKRWKAKRCDGWVMGEYEELDQDQYPGEVLIRWRVIEVVEKN</sequence>
<evidence type="ECO:0000313" key="1">
    <source>
        <dbReference type="EMBL" id="KKM74952.1"/>
    </source>
</evidence>
<proteinExistence type="predicted"/>
<comment type="caution">
    <text evidence="1">The sequence shown here is derived from an EMBL/GenBank/DDBJ whole genome shotgun (WGS) entry which is preliminary data.</text>
</comment>
<reference evidence="1" key="1">
    <citation type="journal article" date="2015" name="Nature">
        <title>Complex archaea that bridge the gap between prokaryotes and eukaryotes.</title>
        <authorList>
            <person name="Spang A."/>
            <person name="Saw J.H."/>
            <person name="Jorgensen S.L."/>
            <person name="Zaremba-Niedzwiedzka K."/>
            <person name="Martijn J."/>
            <person name="Lind A.E."/>
            <person name="van Eijk R."/>
            <person name="Schleper C."/>
            <person name="Guy L."/>
            <person name="Ettema T.J."/>
        </authorList>
    </citation>
    <scope>NUCLEOTIDE SEQUENCE</scope>
</reference>
<gene>
    <name evidence="1" type="ORF">LCGC14_1395140</name>
</gene>
<protein>
    <submittedName>
        <fullName evidence="1">Uncharacterized protein</fullName>
    </submittedName>
</protein>
<accession>A0A0F9N0A7</accession>
<name>A0A0F9N0A7_9ZZZZ</name>
<dbReference type="AlphaFoldDB" id="A0A0F9N0A7"/>
<dbReference type="EMBL" id="LAZR01009056">
    <property type="protein sequence ID" value="KKM74952.1"/>
    <property type="molecule type" value="Genomic_DNA"/>
</dbReference>
<organism evidence="1">
    <name type="scientific">marine sediment metagenome</name>
    <dbReference type="NCBI Taxonomy" id="412755"/>
    <lineage>
        <taxon>unclassified sequences</taxon>
        <taxon>metagenomes</taxon>
        <taxon>ecological metagenomes</taxon>
    </lineage>
</organism>